<evidence type="ECO:0000313" key="2">
    <source>
        <dbReference type="EMBL" id="KGM52611.1"/>
    </source>
</evidence>
<comment type="caution">
    <text evidence="2">The sequence shown here is derived from an EMBL/GenBank/DDBJ whole genome shotgun (WGS) entry which is preliminary data.</text>
</comment>
<keyword evidence="1" id="KW-1133">Transmembrane helix</keyword>
<gene>
    <name evidence="2" type="ORF">N800_11375</name>
</gene>
<evidence type="ECO:0008006" key="4">
    <source>
        <dbReference type="Google" id="ProtNLM"/>
    </source>
</evidence>
<proteinExistence type="predicted"/>
<evidence type="ECO:0000256" key="1">
    <source>
        <dbReference type="SAM" id="Phobius"/>
    </source>
</evidence>
<dbReference type="EMBL" id="AVPU01000049">
    <property type="protein sequence ID" value="KGM52611.1"/>
    <property type="molecule type" value="Genomic_DNA"/>
</dbReference>
<dbReference type="AlphaFoldDB" id="A0A0A0ENN8"/>
<keyword evidence="1" id="KW-0472">Membrane</keyword>
<dbReference type="STRING" id="1385517.N800_11375"/>
<name>A0A0A0ENN8_9GAMM</name>
<sequence length="80" mass="8608">MATAPAREAAPDPRLDEALKLLLAIGVVLVLLLPAARGSAASIGWLPMWLLGMPLVALWATRGFRLPWGRRPEATGLRAR</sequence>
<feature type="transmembrane region" description="Helical" evidence="1">
    <location>
        <begin position="43"/>
        <end position="61"/>
    </location>
</feature>
<keyword evidence="3" id="KW-1185">Reference proteome</keyword>
<organism evidence="2 3">
    <name type="scientific">Lysobacter daejeonensis GH1-9</name>
    <dbReference type="NCBI Taxonomy" id="1385517"/>
    <lineage>
        <taxon>Bacteria</taxon>
        <taxon>Pseudomonadati</taxon>
        <taxon>Pseudomonadota</taxon>
        <taxon>Gammaproteobacteria</taxon>
        <taxon>Lysobacterales</taxon>
        <taxon>Lysobacteraceae</taxon>
        <taxon>Aerolutibacter</taxon>
    </lineage>
</organism>
<dbReference type="Proteomes" id="UP000029998">
    <property type="component" value="Unassembled WGS sequence"/>
</dbReference>
<reference evidence="2 3" key="1">
    <citation type="submission" date="2013-08" db="EMBL/GenBank/DDBJ databases">
        <title>Genome sequencing of Lysobacter.</title>
        <authorList>
            <person name="Zhang S."/>
            <person name="Wang G."/>
        </authorList>
    </citation>
    <scope>NUCLEOTIDE SEQUENCE [LARGE SCALE GENOMIC DNA]</scope>
    <source>
        <strain evidence="2 3">GH1-9</strain>
    </source>
</reference>
<feature type="transmembrane region" description="Helical" evidence="1">
    <location>
        <begin position="21"/>
        <end position="37"/>
    </location>
</feature>
<accession>A0A0A0ENN8</accession>
<protein>
    <recommendedName>
        <fullName evidence="4">Transmembrane protein</fullName>
    </recommendedName>
</protein>
<feature type="non-terminal residue" evidence="2">
    <location>
        <position position="80"/>
    </location>
</feature>
<evidence type="ECO:0000313" key="3">
    <source>
        <dbReference type="Proteomes" id="UP000029998"/>
    </source>
</evidence>
<keyword evidence="1" id="KW-0812">Transmembrane</keyword>